<name>A0A8X6U1D1_NEPPI</name>
<organism evidence="1 2">
    <name type="scientific">Nephila pilipes</name>
    <name type="common">Giant wood spider</name>
    <name type="synonym">Nephila maculata</name>
    <dbReference type="NCBI Taxonomy" id="299642"/>
    <lineage>
        <taxon>Eukaryota</taxon>
        <taxon>Metazoa</taxon>
        <taxon>Ecdysozoa</taxon>
        <taxon>Arthropoda</taxon>
        <taxon>Chelicerata</taxon>
        <taxon>Arachnida</taxon>
        <taxon>Araneae</taxon>
        <taxon>Araneomorphae</taxon>
        <taxon>Entelegynae</taxon>
        <taxon>Araneoidea</taxon>
        <taxon>Nephilidae</taxon>
        <taxon>Nephila</taxon>
    </lineage>
</organism>
<evidence type="ECO:0000313" key="1">
    <source>
        <dbReference type="EMBL" id="GFT68452.1"/>
    </source>
</evidence>
<reference evidence="1" key="1">
    <citation type="submission" date="2020-08" db="EMBL/GenBank/DDBJ databases">
        <title>Multicomponent nature underlies the extraordinary mechanical properties of spider dragline silk.</title>
        <authorList>
            <person name="Kono N."/>
            <person name="Nakamura H."/>
            <person name="Mori M."/>
            <person name="Yoshida Y."/>
            <person name="Ohtoshi R."/>
            <person name="Malay A.D."/>
            <person name="Moran D.A.P."/>
            <person name="Tomita M."/>
            <person name="Numata K."/>
            <person name="Arakawa K."/>
        </authorList>
    </citation>
    <scope>NUCLEOTIDE SEQUENCE</scope>
</reference>
<protein>
    <submittedName>
        <fullName evidence="1">Uncharacterized protein</fullName>
    </submittedName>
</protein>
<evidence type="ECO:0000313" key="2">
    <source>
        <dbReference type="Proteomes" id="UP000887013"/>
    </source>
</evidence>
<dbReference type="AlphaFoldDB" id="A0A8X6U1D1"/>
<sequence>MCQLPSLSLIGRRVIRLKVPSAVVWKDSQNIPGDVTPPLLFLTFHVQVIQFQRTVASEGRSRFGTYTMFDICWQIALEKFSSAPDSRCCFMKQTMNGKTGEFISGIVKGECQRPIWKVKDG</sequence>
<accession>A0A8X6U1D1</accession>
<keyword evidence="2" id="KW-1185">Reference proteome</keyword>
<comment type="caution">
    <text evidence="1">The sequence shown here is derived from an EMBL/GenBank/DDBJ whole genome shotgun (WGS) entry which is preliminary data.</text>
</comment>
<gene>
    <name evidence="1" type="ORF">NPIL_314591</name>
</gene>
<proteinExistence type="predicted"/>
<dbReference type="EMBL" id="BMAW01020490">
    <property type="protein sequence ID" value="GFT68452.1"/>
    <property type="molecule type" value="Genomic_DNA"/>
</dbReference>
<dbReference type="Proteomes" id="UP000887013">
    <property type="component" value="Unassembled WGS sequence"/>
</dbReference>